<dbReference type="OrthoDB" id="9806522at2"/>
<protein>
    <submittedName>
        <fullName evidence="10">Cation transporter</fullName>
    </submittedName>
</protein>
<feature type="domain" description="Cation efflux protein cytoplasmic" evidence="9">
    <location>
        <begin position="292"/>
        <end position="364"/>
    </location>
</feature>
<dbReference type="SUPFAM" id="SSF160240">
    <property type="entry name" value="Cation efflux protein cytoplasmic domain-like"/>
    <property type="match status" value="3"/>
</dbReference>
<dbReference type="PANTHER" id="PTHR43840:SF15">
    <property type="entry name" value="MITOCHONDRIAL METAL TRANSPORTER 1-RELATED"/>
    <property type="match status" value="1"/>
</dbReference>
<dbReference type="InterPro" id="IPR002524">
    <property type="entry name" value="Cation_efflux"/>
</dbReference>
<organism evidence="10 11">
    <name type="scientific">Chlorobaculum limnaeum</name>
    <dbReference type="NCBI Taxonomy" id="274537"/>
    <lineage>
        <taxon>Bacteria</taxon>
        <taxon>Pseudomonadati</taxon>
        <taxon>Chlorobiota</taxon>
        <taxon>Chlorobiia</taxon>
        <taxon>Chlorobiales</taxon>
        <taxon>Chlorobiaceae</taxon>
        <taxon>Chlorobaculum</taxon>
    </lineage>
</organism>
<dbReference type="GO" id="GO:0015341">
    <property type="term" value="F:zinc efflux antiporter activity"/>
    <property type="evidence" value="ECO:0007669"/>
    <property type="project" value="TreeGrafter"/>
</dbReference>
<evidence type="ECO:0000259" key="9">
    <source>
        <dbReference type="Pfam" id="PF16916"/>
    </source>
</evidence>
<proteinExistence type="inferred from homology"/>
<dbReference type="InterPro" id="IPR027470">
    <property type="entry name" value="Cation_efflux_CTD"/>
</dbReference>
<evidence type="ECO:0000256" key="4">
    <source>
        <dbReference type="ARBA" id="ARBA00022692"/>
    </source>
</evidence>
<dbReference type="Proteomes" id="UP000095185">
    <property type="component" value="Chromosome"/>
</dbReference>
<dbReference type="GO" id="GO:0005886">
    <property type="term" value="C:plasma membrane"/>
    <property type="evidence" value="ECO:0007669"/>
    <property type="project" value="TreeGrafter"/>
</dbReference>
<dbReference type="STRING" id="274537.BIU88_08455"/>
<sequence>MSSHEEKKQQVALSSVVASLLLTVMKLVVGLMTGSIGILSEAAHSAMDFGAAALTWFAVRVSDKPADEKHHYGHTKIESVSALIETGLLLLTSIWIVYEAVSRLISGTTEIEVTWYAIAVIVISIVVDISRARALKKVAKETKSQALEADALHFASDIVSSAVVLAGLGFVALGIHWADAVAGIGVAVLVARAAWELGRKTFDVLVDAAPDGLSEQIEEIVINAPGVISIHKMRIKPAGPFVFIDLTISVSRTLPQEKVQAICTGVEARLKAELPDSDITVNARPVVLDSESVTERIHAIGINHGLHAHNIVTSLSGDHKQITFDVEVDSRLTIREAHDAVTELEDELHREFNEEIDLCIHLDPLNNDERYARPIDPGNEARITAIIRQEAATIPGIHDVHAMNIHVSEHNKLCIALHCSFDDNTVLANAHTLTSRLEGLIYKALPETSRIIVHAEPVNAED</sequence>
<dbReference type="Pfam" id="PF01545">
    <property type="entry name" value="Cation_efflux"/>
    <property type="match status" value="1"/>
</dbReference>
<dbReference type="Gene3D" id="3.30.70.1350">
    <property type="entry name" value="Cation efflux protein, cytoplasmic domain"/>
    <property type="match status" value="3"/>
</dbReference>
<keyword evidence="5 7" id="KW-1133">Transmembrane helix</keyword>
<evidence type="ECO:0000256" key="2">
    <source>
        <dbReference type="ARBA" id="ARBA00008114"/>
    </source>
</evidence>
<evidence type="ECO:0000256" key="7">
    <source>
        <dbReference type="SAM" id="Phobius"/>
    </source>
</evidence>
<feature type="domain" description="Cation efflux protein cytoplasmic" evidence="9">
    <location>
        <begin position="385"/>
        <end position="457"/>
    </location>
</feature>
<feature type="domain" description="Cation efflux protein cytoplasmic" evidence="9">
    <location>
        <begin position="213"/>
        <end position="282"/>
    </location>
</feature>
<dbReference type="NCBIfam" id="TIGR01297">
    <property type="entry name" value="CDF"/>
    <property type="match status" value="1"/>
</dbReference>
<dbReference type="AlphaFoldDB" id="A0A1D8D4K1"/>
<feature type="transmembrane region" description="Helical" evidence="7">
    <location>
        <begin position="12"/>
        <end position="36"/>
    </location>
</feature>
<comment type="similarity">
    <text evidence="2">Belongs to the cation diffusion facilitator (CDF) transporter (TC 2.A.4) family.</text>
</comment>
<gene>
    <name evidence="10" type="ORF">BIU88_08455</name>
</gene>
<reference evidence="10" key="1">
    <citation type="submission" date="2016-09" db="EMBL/GenBank/DDBJ databases">
        <title>Genome sequence of Chlorobaculum limnaeum.</title>
        <authorList>
            <person name="Liu Z."/>
            <person name="Tank M."/>
            <person name="Bryant D.A."/>
        </authorList>
    </citation>
    <scope>NUCLEOTIDE SEQUENCE [LARGE SCALE GENOMIC DNA]</scope>
    <source>
        <strain evidence="10">DSM 1677</strain>
    </source>
</reference>
<accession>A0A1D8D4K1</accession>
<dbReference type="FunFam" id="1.20.1510.10:FF:000006">
    <property type="entry name" value="Divalent cation efflux transporter"/>
    <property type="match status" value="1"/>
</dbReference>
<dbReference type="GO" id="GO:0015086">
    <property type="term" value="F:cadmium ion transmembrane transporter activity"/>
    <property type="evidence" value="ECO:0007669"/>
    <property type="project" value="TreeGrafter"/>
</dbReference>
<keyword evidence="4 7" id="KW-0812">Transmembrane</keyword>
<keyword evidence="3" id="KW-0813">Transport</keyword>
<dbReference type="KEGG" id="clz:BIU88_08455"/>
<evidence type="ECO:0000256" key="1">
    <source>
        <dbReference type="ARBA" id="ARBA00004141"/>
    </source>
</evidence>
<keyword evidence="6 7" id="KW-0472">Membrane</keyword>
<keyword evidence="11" id="KW-1185">Reference proteome</keyword>
<dbReference type="Gene3D" id="1.20.1510.10">
    <property type="entry name" value="Cation efflux protein transmembrane domain"/>
    <property type="match status" value="1"/>
</dbReference>
<feature type="transmembrane region" description="Helical" evidence="7">
    <location>
        <begin position="113"/>
        <end position="130"/>
    </location>
</feature>
<evidence type="ECO:0000259" key="8">
    <source>
        <dbReference type="Pfam" id="PF01545"/>
    </source>
</evidence>
<evidence type="ECO:0000256" key="5">
    <source>
        <dbReference type="ARBA" id="ARBA00022989"/>
    </source>
</evidence>
<evidence type="ECO:0000256" key="3">
    <source>
        <dbReference type="ARBA" id="ARBA00022448"/>
    </source>
</evidence>
<dbReference type="EMBL" id="CP017305">
    <property type="protein sequence ID" value="AOS84157.1"/>
    <property type="molecule type" value="Genomic_DNA"/>
</dbReference>
<dbReference type="PANTHER" id="PTHR43840">
    <property type="entry name" value="MITOCHONDRIAL METAL TRANSPORTER 1-RELATED"/>
    <property type="match status" value="1"/>
</dbReference>
<dbReference type="Pfam" id="PF16916">
    <property type="entry name" value="ZT_dimer"/>
    <property type="match status" value="3"/>
</dbReference>
<dbReference type="SUPFAM" id="SSF161111">
    <property type="entry name" value="Cation efflux protein transmembrane domain-like"/>
    <property type="match status" value="1"/>
</dbReference>
<comment type="subcellular location">
    <subcellularLocation>
        <location evidence="1">Membrane</location>
        <topology evidence="1">Multi-pass membrane protein</topology>
    </subcellularLocation>
</comment>
<feature type="transmembrane region" description="Helical" evidence="7">
    <location>
        <begin position="80"/>
        <end position="101"/>
    </location>
</feature>
<feature type="domain" description="Cation efflux protein transmembrane" evidence="8">
    <location>
        <begin position="14"/>
        <end position="206"/>
    </location>
</feature>
<dbReference type="InterPro" id="IPR036837">
    <property type="entry name" value="Cation_efflux_CTD_sf"/>
</dbReference>
<dbReference type="RefSeq" id="WP_069810354.1">
    <property type="nucleotide sequence ID" value="NZ_CP017305.1"/>
</dbReference>
<evidence type="ECO:0000256" key="6">
    <source>
        <dbReference type="ARBA" id="ARBA00023136"/>
    </source>
</evidence>
<name>A0A1D8D4K1_CHLLM</name>
<dbReference type="GO" id="GO:0006882">
    <property type="term" value="P:intracellular zinc ion homeostasis"/>
    <property type="evidence" value="ECO:0007669"/>
    <property type="project" value="TreeGrafter"/>
</dbReference>
<dbReference type="GO" id="GO:0015093">
    <property type="term" value="F:ferrous iron transmembrane transporter activity"/>
    <property type="evidence" value="ECO:0007669"/>
    <property type="project" value="TreeGrafter"/>
</dbReference>
<dbReference type="InterPro" id="IPR027469">
    <property type="entry name" value="Cation_efflux_TMD_sf"/>
</dbReference>
<evidence type="ECO:0000313" key="11">
    <source>
        <dbReference type="Proteomes" id="UP000095185"/>
    </source>
</evidence>
<evidence type="ECO:0000313" key="10">
    <source>
        <dbReference type="EMBL" id="AOS84157.1"/>
    </source>
</evidence>
<feature type="transmembrane region" description="Helical" evidence="7">
    <location>
        <begin position="151"/>
        <end position="171"/>
    </location>
</feature>
<dbReference type="InterPro" id="IPR050291">
    <property type="entry name" value="CDF_Transporter"/>
</dbReference>
<dbReference type="InterPro" id="IPR058533">
    <property type="entry name" value="Cation_efflux_TM"/>
</dbReference>